<comment type="caution">
    <text evidence="5">The sequence shown here is derived from an EMBL/GenBank/DDBJ whole genome shotgun (WGS) entry which is preliminary data.</text>
</comment>
<keyword evidence="5" id="KW-0418">Kinase</keyword>
<dbReference type="Gene3D" id="3.30.565.10">
    <property type="entry name" value="Histidine kinase-like ATPase, C-terminal domain"/>
    <property type="match status" value="1"/>
</dbReference>
<name>A0A3M8SZW2_9GAMM</name>
<proteinExistence type="predicted"/>
<evidence type="ECO:0000313" key="5">
    <source>
        <dbReference type="EMBL" id="RNF86313.1"/>
    </source>
</evidence>
<keyword evidence="2" id="KW-1133">Transmembrane helix</keyword>
<evidence type="ECO:0000256" key="1">
    <source>
        <dbReference type="SAM" id="MobiDB-lite"/>
    </source>
</evidence>
<organism evidence="5 6">
    <name type="scientific">Montanilutibacter psychrotolerans</name>
    <dbReference type="NCBI Taxonomy" id="1327343"/>
    <lineage>
        <taxon>Bacteria</taxon>
        <taxon>Pseudomonadati</taxon>
        <taxon>Pseudomonadota</taxon>
        <taxon>Gammaproteobacteria</taxon>
        <taxon>Lysobacterales</taxon>
        <taxon>Lysobacteraceae</taxon>
        <taxon>Montanilutibacter</taxon>
    </lineage>
</organism>
<dbReference type="Pfam" id="PF06580">
    <property type="entry name" value="His_kinase"/>
    <property type="match status" value="1"/>
</dbReference>
<sequence>MAARPTAEPKPGTCCAGTMAGALPRWSGRSIRRRASRQRWRSTDPTRVPVPVASSRRPIHKAHRPAMPQAHRVDAARHAAAPPFWLPLLAGMPIGLCLMVMALPTIGHGNGFEARVFYLVAFLAWTAPLTAIQRALWERHTSWWVLAPTLLAISYVMSLINNVLGFTRSLLDGRDEWSDFRWAEMFEGLEGCWLALIAFCAIHAVIAHYAELKHEQTRRVAATALAREAELRALRYQLQPHFLFNTLNAISALVADGRGGEARHMIARLADFLRATLDGTQGHEVGLADEIALTETYLEIEKARLGDRLRLKWNIGPDVMTARVPYLLLQPLVENAIRHGIARRSEPGRLEIALQRQGDRLQLRVRNDGVGSPGNDGAATRASAASVGLRNVSERLERLYPGDHSLDARALDDGGFEVRMSIAFRTTRDAAATQALDA</sequence>
<dbReference type="InterPro" id="IPR003594">
    <property type="entry name" value="HATPase_dom"/>
</dbReference>
<dbReference type="InterPro" id="IPR050640">
    <property type="entry name" value="Bact_2-comp_sensor_kinase"/>
</dbReference>
<dbReference type="SUPFAM" id="SSF55874">
    <property type="entry name" value="ATPase domain of HSP90 chaperone/DNA topoisomerase II/histidine kinase"/>
    <property type="match status" value="1"/>
</dbReference>
<dbReference type="InterPro" id="IPR036890">
    <property type="entry name" value="HATPase_C_sf"/>
</dbReference>
<feature type="compositionally biased region" description="Basic residues" evidence="1">
    <location>
        <begin position="30"/>
        <end position="40"/>
    </location>
</feature>
<dbReference type="Proteomes" id="UP000267049">
    <property type="component" value="Unassembled WGS sequence"/>
</dbReference>
<dbReference type="InterPro" id="IPR010559">
    <property type="entry name" value="Sig_transdc_His_kin_internal"/>
</dbReference>
<evidence type="ECO:0000313" key="6">
    <source>
        <dbReference type="Proteomes" id="UP000267049"/>
    </source>
</evidence>
<dbReference type="PANTHER" id="PTHR34220">
    <property type="entry name" value="SENSOR HISTIDINE KINASE YPDA"/>
    <property type="match status" value="1"/>
</dbReference>
<keyword evidence="2" id="KW-0472">Membrane</keyword>
<evidence type="ECO:0000259" key="4">
    <source>
        <dbReference type="Pfam" id="PF06580"/>
    </source>
</evidence>
<evidence type="ECO:0000256" key="2">
    <source>
        <dbReference type="SAM" id="Phobius"/>
    </source>
</evidence>
<accession>A0A3M8SZW2</accession>
<feature type="transmembrane region" description="Helical" evidence="2">
    <location>
        <begin position="191"/>
        <end position="210"/>
    </location>
</feature>
<feature type="transmembrane region" description="Helical" evidence="2">
    <location>
        <begin position="84"/>
        <end position="104"/>
    </location>
</feature>
<feature type="domain" description="Histidine kinase/HSP90-like ATPase" evidence="3">
    <location>
        <begin position="326"/>
        <end position="422"/>
    </location>
</feature>
<feature type="domain" description="Signal transduction histidine kinase internal region" evidence="4">
    <location>
        <begin position="229"/>
        <end position="309"/>
    </location>
</feature>
<dbReference type="OrthoDB" id="2514702at2"/>
<dbReference type="GO" id="GO:0016020">
    <property type="term" value="C:membrane"/>
    <property type="evidence" value="ECO:0007669"/>
    <property type="project" value="InterPro"/>
</dbReference>
<feature type="region of interest" description="Disordered" evidence="1">
    <location>
        <begin position="1"/>
        <end position="64"/>
    </location>
</feature>
<evidence type="ECO:0000259" key="3">
    <source>
        <dbReference type="Pfam" id="PF02518"/>
    </source>
</evidence>
<gene>
    <name evidence="5" type="ORF">EER27_02520</name>
</gene>
<dbReference type="Pfam" id="PF02518">
    <property type="entry name" value="HATPase_c"/>
    <property type="match status" value="1"/>
</dbReference>
<dbReference type="GO" id="GO:0000155">
    <property type="term" value="F:phosphorelay sensor kinase activity"/>
    <property type="evidence" value="ECO:0007669"/>
    <property type="project" value="InterPro"/>
</dbReference>
<keyword evidence="6" id="KW-1185">Reference proteome</keyword>
<reference evidence="5 6" key="1">
    <citation type="submission" date="2018-11" db="EMBL/GenBank/DDBJ databases">
        <title>Lysobacter cryohumiis sp. nov., isolated from soil in the Tianshan Mountains, Xinjiang, China.</title>
        <authorList>
            <person name="Luo Y."/>
            <person name="Sheng H."/>
        </authorList>
    </citation>
    <scope>NUCLEOTIDE SEQUENCE [LARGE SCALE GENOMIC DNA]</scope>
    <source>
        <strain evidence="5 6">ZS60</strain>
    </source>
</reference>
<dbReference type="AlphaFoldDB" id="A0A3M8SZW2"/>
<feature type="transmembrane region" description="Helical" evidence="2">
    <location>
        <begin position="116"/>
        <end position="137"/>
    </location>
</feature>
<keyword evidence="2" id="KW-0812">Transmembrane</keyword>
<protein>
    <submittedName>
        <fullName evidence="5">Sensor histidine kinase</fullName>
    </submittedName>
</protein>
<keyword evidence="5" id="KW-0808">Transferase</keyword>
<feature type="transmembrane region" description="Helical" evidence="2">
    <location>
        <begin position="143"/>
        <end position="164"/>
    </location>
</feature>
<dbReference type="EMBL" id="RIBS01000001">
    <property type="protein sequence ID" value="RNF86313.1"/>
    <property type="molecule type" value="Genomic_DNA"/>
</dbReference>
<dbReference type="PANTHER" id="PTHR34220:SF7">
    <property type="entry name" value="SENSOR HISTIDINE KINASE YPDA"/>
    <property type="match status" value="1"/>
</dbReference>